<dbReference type="Pfam" id="PF00622">
    <property type="entry name" value="SPRY"/>
    <property type="match status" value="1"/>
</dbReference>
<evidence type="ECO:0000313" key="2">
    <source>
        <dbReference type="EMBL" id="CAE0311077.1"/>
    </source>
</evidence>
<reference evidence="2" key="1">
    <citation type="submission" date="2021-01" db="EMBL/GenBank/DDBJ databases">
        <authorList>
            <person name="Corre E."/>
            <person name="Pelletier E."/>
            <person name="Niang G."/>
            <person name="Scheremetjew M."/>
            <person name="Finn R."/>
            <person name="Kale V."/>
            <person name="Holt S."/>
            <person name="Cochrane G."/>
            <person name="Meng A."/>
            <person name="Brown T."/>
            <person name="Cohen L."/>
        </authorList>
    </citation>
    <scope>NUCLEOTIDE SEQUENCE</scope>
    <source>
        <strain evidence="2">Fehren 1</strain>
    </source>
</reference>
<dbReference type="InterPro" id="IPR050672">
    <property type="entry name" value="FBXO45-Fsn/SPSB_families"/>
</dbReference>
<organism evidence="2">
    <name type="scientific">Favella ehrenbergii</name>
    <dbReference type="NCBI Taxonomy" id="182087"/>
    <lineage>
        <taxon>Eukaryota</taxon>
        <taxon>Sar</taxon>
        <taxon>Alveolata</taxon>
        <taxon>Ciliophora</taxon>
        <taxon>Intramacronucleata</taxon>
        <taxon>Spirotrichea</taxon>
        <taxon>Choreotrichia</taxon>
        <taxon>Tintinnida</taxon>
        <taxon>Xystonellidae</taxon>
        <taxon>Favella</taxon>
    </lineage>
</organism>
<accession>A0A7S3I2R6</accession>
<dbReference type="InterPro" id="IPR003877">
    <property type="entry name" value="SPRY_dom"/>
</dbReference>
<dbReference type="InterPro" id="IPR043136">
    <property type="entry name" value="B30.2/SPRY_sf"/>
</dbReference>
<dbReference type="AlphaFoldDB" id="A0A7S3I2R6"/>
<dbReference type="PROSITE" id="PS50188">
    <property type="entry name" value="B302_SPRY"/>
    <property type="match status" value="1"/>
</dbReference>
<dbReference type="CDD" id="cd11709">
    <property type="entry name" value="SPRY"/>
    <property type="match status" value="1"/>
</dbReference>
<dbReference type="InterPro" id="IPR001870">
    <property type="entry name" value="B30.2/SPRY"/>
</dbReference>
<dbReference type="InterPro" id="IPR013320">
    <property type="entry name" value="ConA-like_dom_sf"/>
</dbReference>
<evidence type="ECO:0000259" key="1">
    <source>
        <dbReference type="PROSITE" id="PS50188"/>
    </source>
</evidence>
<proteinExistence type="predicted"/>
<dbReference type="SMART" id="SM00449">
    <property type="entry name" value="SPRY"/>
    <property type="match status" value="1"/>
</dbReference>
<dbReference type="EMBL" id="HBIE01019582">
    <property type="protein sequence ID" value="CAE0311077.1"/>
    <property type="molecule type" value="Transcribed_RNA"/>
</dbReference>
<gene>
    <name evidence="2" type="ORF">FEHR0123_LOCUS5995</name>
</gene>
<dbReference type="Gene3D" id="2.60.120.920">
    <property type="match status" value="1"/>
</dbReference>
<dbReference type="PANTHER" id="PTHR12245:SF5">
    <property type="entry name" value="SPRY DOMAIN-CONTAINING SOCS BOX PROTEIN 3"/>
    <property type="match status" value="1"/>
</dbReference>
<sequence length="160" mass="17714">MCAEIELTQSGKVCRATNQEHCFKTAFGTEVLLPSHRYYFEFKCVRGTNFKFGIATEQARANPNMAFCDDKHGYAYFSTGALRHASKGMGPSYGEKFKQDDIIGVYVDLADGVVFYAKNGAVVAKNAFEGAALQGRKFYPAACCLTKNEMFELLEPAVED</sequence>
<protein>
    <recommendedName>
        <fullName evidence="1">B30.2/SPRY domain-containing protein</fullName>
    </recommendedName>
</protein>
<name>A0A7S3I2R6_9SPIT</name>
<feature type="domain" description="B30.2/SPRY" evidence="1">
    <location>
        <begin position="1"/>
        <end position="160"/>
    </location>
</feature>
<dbReference type="PANTHER" id="PTHR12245">
    <property type="entry name" value="SPRY DOMAIN CONTAINING SOCS BOX PROTEIN"/>
    <property type="match status" value="1"/>
</dbReference>
<dbReference type="SUPFAM" id="SSF49899">
    <property type="entry name" value="Concanavalin A-like lectins/glucanases"/>
    <property type="match status" value="1"/>
</dbReference>